<feature type="domain" description="Nitrogenase/oxidoreductase component 1" evidence="1">
    <location>
        <begin position="12"/>
        <end position="440"/>
    </location>
</feature>
<dbReference type="AlphaFoldDB" id="A0A1G9RZQ2"/>
<reference evidence="2 3" key="1">
    <citation type="submission" date="2016-10" db="EMBL/GenBank/DDBJ databases">
        <authorList>
            <person name="de Groot N.N."/>
        </authorList>
    </citation>
    <scope>NUCLEOTIDE SEQUENCE [LARGE SCALE GENOMIC DNA]</scope>
    <source>
        <strain evidence="2 3">DSM 1736</strain>
    </source>
</reference>
<dbReference type="InterPro" id="IPR049939">
    <property type="entry name" value="NifE-like"/>
</dbReference>
<dbReference type="OrthoDB" id="9802175at2"/>
<accession>A0A1G9RZQ2</accession>
<dbReference type="InterPro" id="IPR000510">
    <property type="entry name" value="Nase/OxRdtase_comp1"/>
</dbReference>
<dbReference type="Proteomes" id="UP000214880">
    <property type="component" value="Unassembled WGS sequence"/>
</dbReference>
<dbReference type="GO" id="GO:0016491">
    <property type="term" value="F:oxidoreductase activity"/>
    <property type="evidence" value="ECO:0007669"/>
    <property type="project" value="InterPro"/>
</dbReference>
<dbReference type="STRING" id="146817.SAMN04488502_103162"/>
<dbReference type="PANTHER" id="PTHR42956">
    <property type="entry name" value="NITROGENASE IRON-MOLYBDENUM COFACTOR BIOSYNTHESIS PROTEIN NIFE"/>
    <property type="match status" value="1"/>
</dbReference>
<proteinExistence type="predicted"/>
<evidence type="ECO:0000313" key="3">
    <source>
        <dbReference type="Proteomes" id="UP000214880"/>
    </source>
</evidence>
<organism evidence="2 3">
    <name type="scientific">Dendrosporobacter quercicolus</name>
    <dbReference type="NCBI Taxonomy" id="146817"/>
    <lineage>
        <taxon>Bacteria</taxon>
        <taxon>Bacillati</taxon>
        <taxon>Bacillota</taxon>
        <taxon>Negativicutes</taxon>
        <taxon>Selenomonadales</taxon>
        <taxon>Sporomusaceae</taxon>
        <taxon>Dendrosporobacter</taxon>
    </lineage>
</organism>
<name>A0A1G9RZQ2_9FIRM</name>
<protein>
    <submittedName>
        <fullName evidence="2">Nitrogenase molybdenum-iron protein beta chain</fullName>
    </submittedName>
</protein>
<keyword evidence="3" id="KW-1185">Reference proteome</keyword>
<evidence type="ECO:0000259" key="1">
    <source>
        <dbReference type="Pfam" id="PF00148"/>
    </source>
</evidence>
<dbReference type="EMBL" id="FNHB01000003">
    <property type="protein sequence ID" value="SDM28721.1"/>
    <property type="molecule type" value="Genomic_DNA"/>
</dbReference>
<dbReference type="Pfam" id="PF00148">
    <property type="entry name" value="Oxidored_nitro"/>
    <property type="match status" value="1"/>
</dbReference>
<dbReference type="PANTHER" id="PTHR42956:SF1">
    <property type="entry name" value="NITROGENASE IRON-MOLYBDENUM COFACTOR BIOSYNTHESIS PROTEIN NIFE"/>
    <property type="match status" value="1"/>
</dbReference>
<dbReference type="RefSeq" id="WP_092071641.1">
    <property type="nucleotide sequence ID" value="NZ_FNHB01000003.1"/>
</dbReference>
<sequence length="446" mass="48609">MNKFIERPRYLCSMGGAVATLKALPRAISIIHAAAGCGGNFGNALNGATGYLGSGYCAGQALPSSNVYERDIVFGGEERLEEQIANTLEIVDGDLYFVVTGCMVDIIGDDAVAVARRFKDSKKPVLAVETGGFKGNSFKGYDLVLGKLFTDFVEKQAVKDKQTVNIFGLVPIQDVFWKGNLKLLKDLIQKLGYQANTFFAEGETIENLRQAGAAGLNIVVSDVYGIEPAKLFEETHGVPYITAPLPIGPASTQDFLRQVGAALAVDNKLVEAVIAAEKQHYYGFVERLGDVYNDLDLQRYSIVVADANYGPALTRFLADDLGWLPELVVITDVLTDQEQQLVAARFNGFVSGIQPKVVFDTDTNNVGKHFTKVWPRNNNARYFDSFSPAFVLGSSLDRDFAESLSAPHLSVTYPISNRVVLDRGYLGFDGSLRLIEDIFGLLVGSR</sequence>
<gene>
    <name evidence="2" type="ORF">SAMN04488502_103162</name>
</gene>
<dbReference type="SUPFAM" id="SSF53807">
    <property type="entry name" value="Helical backbone' metal receptor"/>
    <property type="match status" value="1"/>
</dbReference>
<dbReference type="Gene3D" id="3.40.50.1980">
    <property type="entry name" value="Nitrogenase molybdenum iron protein domain"/>
    <property type="match status" value="3"/>
</dbReference>
<evidence type="ECO:0000313" key="2">
    <source>
        <dbReference type="EMBL" id="SDM28721.1"/>
    </source>
</evidence>